<dbReference type="RefSeq" id="WP_311721476.1">
    <property type="nucleotide sequence ID" value="NZ_JAVRFD010000001.1"/>
</dbReference>
<protein>
    <submittedName>
        <fullName evidence="4">Methyltransferase domain-containing protein</fullName>
    </submittedName>
</protein>
<dbReference type="PANTHER" id="PTHR43861:SF1">
    <property type="entry name" value="TRANS-ACONITATE 2-METHYLTRANSFERASE"/>
    <property type="match status" value="1"/>
</dbReference>
<feature type="domain" description="Methyltransferase" evidence="3">
    <location>
        <begin position="58"/>
        <end position="154"/>
    </location>
</feature>
<name>A0ABU2X763_9ACTN</name>
<dbReference type="Gene3D" id="3.40.50.150">
    <property type="entry name" value="Vaccinia Virus protein VP39"/>
    <property type="match status" value="1"/>
</dbReference>
<comment type="caution">
    <text evidence="4">The sequence shown here is derived from an EMBL/GenBank/DDBJ whole genome shotgun (WGS) entry which is preliminary data.</text>
</comment>
<evidence type="ECO:0000259" key="3">
    <source>
        <dbReference type="Pfam" id="PF13649"/>
    </source>
</evidence>
<reference evidence="4" key="1">
    <citation type="submission" date="2024-05" db="EMBL/GenBank/DDBJ databases">
        <title>30 novel species of actinomycetes from the DSMZ collection.</title>
        <authorList>
            <person name="Nouioui I."/>
        </authorList>
    </citation>
    <scope>NUCLEOTIDE SEQUENCE</scope>
    <source>
        <strain evidence="4">DSM 41529</strain>
    </source>
</reference>
<dbReference type="CDD" id="cd02440">
    <property type="entry name" value="AdoMet_MTases"/>
    <property type="match status" value="1"/>
</dbReference>
<evidence type="ECO:0000256" key="1">
    <source>
        <dbReference type="ARBA" id="ARBA00022603"/>
    </source>
</evidence>
<dbReference type="EMBL" id="JAVRFD010000001">
    <property type="protein sequence ID" value="MDT0541217.1"/>
    <property type="molecule type" value="Genomic_DNA"/>
</dbReference>
<dbReference type="GO" id="GO:0008168">
    <property type="term" value="F:methyltransferase activity"/>
    <property type="evidence" value="ECO:0007669"/>
    <property type="project" value="UniProtKB-KW"/>
</dbReference>
<evidence type="ECO:0000313" key="5">
    <source>
        <dbReference type="Proteomes" id="UP001180754"/>
    </source>
</evidence>
<dbReference type="InterPro" id="IPR041698">
    <property type="entry name" value="Methyltransf_25"/>
</dbReference>
<evidence type="ECO:0000313" key="4">
    <source>
        <dbReference type="EMBL" id="MDT0541217.1"/>
    </source>
</evidence>
<keyword evidence="5" id="KW-1185">Reference proteome</keyword>
<keyword evidence="2" id="KW-0808">Transferase</keyword>
<sequence>MTSTSLKQRVTTKILRQFGRPHGVPGRLVGWVMAHRASNRQRSLWVVSLLDVQPTDRVLEVGFGPGLAIAELARLANQGHVYGIDHSDAMVRRTRKRNAAAIRTQRVTLLHTSVDRLPHFDKQLDAIVAVNSLGFWPNPTQQLSELRGLLRPGGRIALASQPRCAGATADTTARAGRELHDRLTQAGFTQARMETLPLAPPVACVLATNPAEEQQGLFRLRAVSPMSVVLLAGEPPRWR</sequence>
<evidence type="ECO:0000256" key="2">
    <source>
        <dbReference type="ARBA" id="ARBA00022679"/>
    </source>
</evidence>
<dbReference type="GO" id="GO:0032259">
    <property type="term" value="P:methylation"/>
    <property type="evidence" value="ECO:0007669"/>
    <property type="project" value="UniProtKB-KW"/>
</dbReference>
<gene>
    <name evidence="4" type="ORF">RND15_00580</name>
</gene>
<dbReference type="SUPFAM" id="SSF53335">
    <property type="entry name" value="S-adenosyl-L-methionine-dependent methyltransferases"/>
    <property type="match status" value="1"/>
</dbReference>
<proteinExistence type="predicted"/>
<organism evidence="4 5">
    <name type="scientific">Streptomyces lonegramiae</name>
    <dbReference type="NCBI Taxonomy" id="3075524"/>
    <lineage>
        <taxon>Bacteria</taxon>
        <taxon>Bacillati</taxon>
        <taxon>Actinomycetota</taxon>
        <taxon>Actinomycetes</taxon>
        <taxon>Kitasatosporales</taxon>
        <taxon>Streptomycetaceae</taxon>
        <taxon>Streptomyces</taxon>
    </lineage>
</organism>
<keyword evidence="1 4" id="KW-0489">Methyltransferase</keyword>
<dbReference type="PANTHER" id="PTHR43861">
    <property type="entry name" value="TRANS-ACONITATE 2-METHYLTRANSFERASE-RELATED"/>
    <property type="match status" value="1"/>
</dbReference>
<accession>A0ABU2X763</accession>
<dbReference type="Pfam" id="PF13649">
    <property type="entry name" value="Methyltransf_25"/>
    <property type="match status" value="1"/>
</dbReference>
<dbReference type="InterPro" id="IPR029063">
    <property type="entry name" value="SAM-dependent_MTases_sf"/>
</dbReference>
<dbReference type="Proteomes" id="UP001180754">
    <property type="component" value="Unassembled WGS sequence"/>
</dbReference>